<dbReference type="SUPFAM" id="SSF56281">
    <property type="entry name" value="Metallo-hydrolase/oxidoreductase"/>
    <property type="match status" value="1"/>
</dbReference>
<protein>
    <submittedName>
        <fullName evidence="2">L-ascorbate metabolism protein UlaG (Beta-lactamase superfamily)</fullName>
    </submittedName>
</protein>
<dbReference type="Proteomes" id="UP000253426">
    <property type="component" value="Unassembled WGS sequence"/>
</dbReference>
<dbReference type="Gene3D" id="3.60.15.10">
    <property type="entry name" value="Ribonuclease Z/Hydroxyacylglutathione hydrolase-like"/>
    <property type="match status" value="1"/>
</dbReference>
<dbReference type="AlphaFoldDB" id="A0A366HMA5"/>
<evidence type="ECO:0000256" key="1">
    <source>
        <dbReference type="ARBA" id="ARBA00022801"/>
    </source>
</evidence>
<dbReference type="OrthoDB" id="9800061at2"/>
<dbReference type="InterPro" id="IPR050114">
    <property type="entry name" value="UPF0173_UPF0282_UlaG_hydrolase"/>
</dbReference>
<sequence>MLIKPVLQNGALLADIHNASNGGDRLHLWWLGQSGFLLKCAGEFLLLDPYLSDSLTKKYAKSDKPHVRMTDLCISPEKLDMVGVVTSSHQHTDHFDEETLRPLAKASGGIKLVLPEANLPQARKRLPDSGIEYLGLNDGQSLTVNGWEFTGVAAAHNQVDRDSQGRCHYLGFIIRRNGITIYHSGDTKWHDGLIEPLRHARCDLMLLPINGDKPERRVAGNLNGTEAAALAKACDAGLVVPCHYEMFKFNTDTTEEFVATCTRLGQAHHLMRCGSRLTVGGR</sequence>
<dbReference type="InterPro" id="IPR036866">
    <property type="entry name" value="RibonucZ/Hydroxyglut_hydro"/>
</dbReference>
<reference evidence="2 3" key="1">
    <citation type="submission" date="2018-06" db="EMBL/GenBank/DDBJ databases">
        <title>Genomic Encyclopedia of Type Strains, Phase IV (KMG-IV): sequencing the most valuable type-strain genomes for metagenomic binning, comparative biology and taxonomic classification.</title>
        <authorList>
            <person name="Goeker M."/>
        </authorList>
    </citation>
    <scope>NUCLEOTIDE SEQUENCE [LARGE SCALE GENOMIC DNA]</scope>
    <source>
        <strain evidence="2 3">DSM 25532</strain>
    </source>
</reference>
<gene>
    <name evidence="2" type="ORF">DES53_10486</name>
</gene>
<dbReference type="EMBL" id="QNRR01000004">
    <property type="protein sequence ID" value="RBP44267.1"/>
    <property type="molecule type" value="Genomic_DNA"/>
</dbReference>
<accession>A0A366HMA5</accession>
<evidence type="ECO:0000313" key="3">
    <source>
        <dbReference type="Proteomes" id="UP000253426"/>
    </source>
</evidence>
<dbReference type="GO" id="GO:0016787">
    <property type="term" value="F:hydrolase activity"/>
    <property type="evidence" value="ECO:0007669"/>
    <property type="project" value="UniProtKB-KW"/>
</dbReference>
<proteinExistence type="predicted"/>
<dbReference type="Pfam" id="PF13483">
    <property type="entry name" value="Lactamase_B_3"/>
    <property type="match status" value="1"/>
</dbReference>
<keyword evidence="3" id="KW-1185">Reference proteome</keyword>
<dbReference type="RefSeq" id="WP_113958690.1">
    <property type="nucleotide sequence ID" value="NZ_QNRR01000004.1"/>
</dbReference>
<dbReference type="PANTHER" id="PTHR43546">
    <property type="entry name" value="UPF0173 METAL-DEPENDENT HYDROLASE MJ1163-RELATED"/>
    <property type="match status" value="1"/>
</dbReference>
<keyword evidence="1" id="KW-0378">Hydrolase</keyword>
<comment type="caution">
    <text evidence="2">The sequence shown here is derived from an EMBL/GenBank/DDBJ whole genome shotgun (WGS) entry which is preliminary data.</text>
</comment>
<name>A0A366HMA5_9BACT</name>
<evidence type="ECO:0000313" key="2">
    <source>
        <dbReference type="EMBL" id="RBP44267.1"/>
    </source>
</evidence>
<dbReference type="PANTHER" id="PTHR43546:SF9">
    <property type="entry name" value="L-ASCORBATE-6-PHOSPHATE LACTONASE ULAG-RELATED"/>
    <property type="match status" value="1"/>
</dbReference>
<organism evidence="2 3">
    <name type="scientific">Roseimicrobium gellanilyticum</name>
    <dbReference type="NCBI Taxonomy" id="748857"/>
    <lineage>
        <taxon>Bacteria</taxon>
        <taxon>Pseudomonadati</taxon>
        <taxon>Verrucomicrobiota</taxon>
        <taxon>Verrucomicrobiia</taxon>
        <taxon>Verrucomicrobiales</taxon>
        <taxon>Verrucomicrobiaceae</taxon>
        <taxon>Roseimicrobium</taxon>
    </lineage>
</organism>